<reference evidence="18" key="1">
    <citation type="submission" date="2014-08" db="EMBL/GenBank/DDBJ databases">
        <authorList>
            <person name="Senf B."/>
            <person name="Petzold A."/>
            <person name="Downie B.R."/>
            <person name="Koch P."/>
            <person name="Platzer M."/>
        </authorList>
    </citation>
    <scope>NUCLEOTIDE SEQUENCE [LARGE SCALE GENOMIC DNA]</scope>
    <source>
        <strain evidence="18">GRZ</strain>
    </source>
</reference>
<feature type="transmembrane region" description="Helical" evidence="15">
    <location>
        <begin position="598"/>
        <end position="619"/>
    </location>
</feature>
<protein>
    <submittedName>
        <fullName evidence="18">Cadherin-like protein 26</fullName>
    </submittedName>
</protein>
<evidence type="ECO:0000256" key="8">
    <source>
        <dbReference type="ARBA" id="ARBA00022889"/>
    </source>
</evidence>
<evidence type="ECO:0000256" key="10">
    <source>
        <dbReference type="ARBA" id="ARBA00023136"/>
    </source>
</evidence>
<keyword evidence="11" id="KW-0325">Glycoprotein</keyword>
<evidence type="ECO:0000256" key="6">
    <source>
        <dbReference type="ARBA" id="ARBA00022737"/>
    </source>
</evidence>
<dbReference type="Pfam" id="PF01049">
    <property type="entry name" value="CADH_Y-type_LIR"/>
    <property type="match status" value="1"/>
</dbReference>
<dbReference type="GO" id="GO:0002009">
    <property type="term" value="P:morphogenesis of an epithelium"/>
    <property type="evidence" value="ECO:0007669"/>
    <property type="project" value="UniProtKB-ARBA"/>
</dbReference>
<comment type="function">
    <text evidence="14">Cadherins are calcium-dependent cell adhesion proteins.</text>
</comment>
<proteinExistence type="predicted"/>
<dbReference type="FunFam" id="2.60.40.60:FF:000095">
    <property type="entry name" value="Cadherin 13"/>
    <property type="match status" value="1"/>
</dbReference>
<dbReference type="GO" id="GO:0016339">
    <property type="term" value="P:calcium-dependent cell-cell adhesion via plasma membrane cell adhesion molecules"/>
    <property type="evidence" value="ECO:0007669"/>
    <property type="project" value="TreeGrafter"/>
</dbReference>
<sequence>MRTFLLLLVALAAIRECQGGSKYNNNRFIRDVLLRSKRRWVLSTIDLEENMEVDYPFTITTMHNDKTQGREYKFVISGDGVDDKLFSINDATGDVFVHRKVDREEKEMYHITFDVWDKATNTKMDRELSFDVQVKDLNDNAPMFTRINKTVSVDENMEEGFLPASMEFKDNDKEKTINSTVSISVVSQNPVEPKINVTQIDDRMARLTFKGCFDYDKAKQFKVKVKASDHGKPPLSTTEVITLNIVNKNNNAPKFKQKQYEVEAVEMTTHDDILRIAVEDKDAPNTDGWKAKYYFISGNEEEIYSLRTDPKTNECILSVVKEKNYNQNTLVNLTIGAENVEPLSICKDNKLIKDPKLLPPPDSVNVTVKMLDTNDAPVFEKYTDEVYQVEESEPGQVLYTPKVQDIDSPNVRFVMVEDPAGWMSVDAKTGQVTTIKKMDRESPFVDKDNIYRVVIAAIDDGTPPATGTCTVKIHLRDINDNTPKLVNSSMIFCDNKVIKIMVSAKDSDAEPYSGPFIFTLRDDETLKRLWKLDPAHGEEAGLVALKSLERGNYSIPLRIQDKQNMIGHETLEVEVCDCGGGDVCVRTINPLSTNVSDAAIGIISLGLLLFLILGVVFICNRKKKEFQTFEDQGHQSLIQYNEEGMSVDCKAEPVHLIQASGGTVTDGIKQSFVQKTKTVDHLWSDERQDIATHLPQQINSCMSMGMDTSTQQQRRSRSSYDCSSRFSMGLGSKRSTVQQISTLTYRGYVSSNPHLQILVENSIDKTSREEAVGQENNPIKFAYEGEGSRCGSLDELAFDILDGNLSFLDHLGPRFNTLAEMCNASVVKKTAALEGTKG</sequence>
<dbReference type="Proteomes" id="UP000694548">
    <property type="component" value="Chromosome sgr15"/>
</dbReference>
<dbReference type="GO" id="GO:0016342">
    <property type="term" value="C:catenin complex"/>
    <property type="evidence" value="ECO:0007669"/>
    <property type="project" value="TreeGrafter"/>
</dbReference>
<dbReference type="AlphaFoldDB" id="A0A8C6MBS9"/>
<reference evidence="18" key="3">
    <citation type="submission" date="2025-09" db="UniProtKB">
        <authorList>
            <consortium name="Ensembl"/>
        </authorList>
    </citation>
    <scope>IDENTIFICATION</scope>
</reference>
<keyword evidence="5 16" id="KW-0732">Signal</keyword>
<keyword evidence="2" id="KW-1003">Cell membrane</keyword>
<evidence type="ECO:0000259" key="17">
    <source>
        <dbReference type="PROSITE" id="PS50268"/>
    </source>
</evidence>
<dbReference type="GO" id="GO:0045296">
    <property type="term" value="F:cadherin binding"/>
    <property type="evidence" value="ECO:0007669"/>
    <property type="project" value="TreeGrafter"/>
</dbReference>
<dbReference type="CDD" id="cd11304">
    <property type="entry name" value="Cadherin_repeat"/>
    <property type="match status" value="4"/>
</dbReference>
<keyword evidence="3 13" id="KW-0812">Transmembrane</keyword>
<dbReference type="InterPro" id="IPR002126">
    <property type="entry name" value="Cadherin-like_dom"/>
</dbReference>
<feature type="domain" description="Cadherin" evidence="17">
    <location>
        <begin position="39"/>
        <end position="144"/>
    </location>
</feature>
<feature type="domain" description="Cadherin" evidence="17">
    <location>
        <begin position="498"/>
        <end position="592"/>
    </location>
</feature>
<dbReference type="FunFam" id="2.60.40.60:FF:000031">
    <property type="entry name" value="Cadherin 3"/>
    <property type="match status" value="1"/>
</dbReference>
<evidence type="ECO:0000256" key="16">
    <source>
        <dbReference type="SAM" id="SignalP"/>
    </source>
</evidence>
<dbReference type="Pfam" id="PF00028">
    <property type="entry name" value="Cadherin"/>
    <property type="match status" value="2"/>
</dbReference>
<dbReference type="GeneTree" id="ENSGT00940000161589"/>
<dbReference type="InterPro" id="IPR039808">
    <property type="entry name" value="Cadherin"/>
</dbReference>
<dbReference type="GO" id="GO:0016477">
    <property type="term" value="P:cell migration"/>
    <property type="evidence" value="ECO:0007669"/>
    <property type="project" value="TreeGrafter"/>
</dbReference>
<dbReference type="PROSITE" id="PS50268">
    <property type="entry name" value="CADHERIN_2"/>
    <property type="match status" value="5"/>
</dbReference>
<keyword evidence="9 15" id="KW-1133">Transmembrane helix</keyword>
<dbReference type="FunFam" id="2.60.40.60:FF:000202">
    <property type="entry name" value="cadherin-8 isoform X4"/>
    <property type="match status" value="1"/>
</dbReference>
<dbReference type="Ensembl" id="ENSNFUT00015031778.1">
    <property type="protein sequence ID" value="ENSNFUP00015030411.1"/>
    <property type="gene ID" value="ENSNFUG00015014844.1"/>
</dbReference>
<evidence type="ECO:0000256" key="5">
    <source>
        <dbReference type="ARBA" id="ARBA00022729"/>
    </source>
</evidence>
<dbReference type="InterPro" id="IPR020894">
    <property type="entry name" value="Cadherin_CS"/>
</dbReference>
<keyword evidence="19" id="KW-1185">Reference proteome</keyword>
<feature type="domain" description="Cadherin" evidence="17">
    <location>
        <begin position="145"/>
        <end position="255"/>
    </location>
</feature>
<evidence type="ECO:0000256" key="14">
    <source>
        <dbReference type="RuleBase" id="RU004357"/>
    </source>
</evidence>
<keyword evidence="4" id="KW-0479">Metal-binding</keyword>
<dbReference type="PRINTS" id="PR00205">
    <property type="entry name" value="CADHERIN"/>
</dbReference>
<organism evidence="18 19">
    <name type="scientific">Nothobranchius furzeri</name>
    <name type="common">Turquoise killifish</name>
    <dbReference type="NCBI Taxonomy" id="105023"/>
    <lineage>
        <taxon>Eukaryota</taxon>
        <taxon>Metazoa</taxon>
        <taxon>Chordata</taxon>
        <taxon>Craniata</taxon>
        <taxon>Vertebrata</taxon>
        <taxon>Euteleostomi</taxon>
        <taxon>Actinopterygii</taxon>
        <taxon>Neopterygii</taxon>
        <taxon>Teleostei</taxon>
        <taxon>Neoteleostei</taxon>
        <taxon>Acanthomorphata</taxon>
        <taxon>Ovalentaria</taxon>
        <taxon>Atherinomorphae</taxon>
        <taxon>Cyprinodontiformes</taxon>
        <taxon>Nothobranchiidae</taxon>
        <taxon>Nothobranchius</taxon>
    </lineage>
</organism>
<dbReference type="SMART" id="SM00112">
    <property type="entry name" value="CA"/>
    <property type="match status" value="4"/>
</dbReference>
<evidence type="ECO:0000256" key="1">
    <source>
        <dbReference type="ARBA" id="ARBA00004251"/>
    </source>
</evidence>
<evidence type="ECO:0000256" key="7">
    <source>
        <dbReference type="ARBA" id="ARBA00022837"/>
    </source>
</evidence>
<evidence type="ECO:0000256" key="15">
    <source>
        <dbReference type="SAM" id="Phobius"/>
    </source>
</evidence>
<dbReference type="GO" id="GO:0044331">
    <property type="term" value="P:cell-cell adhesion mediated by cadherin"/>
    <property type="evidence" value="ECO:0007669"/>
    <property type="project" value="TreeGrafter"/>
</dbReference>
<evidence type="ECO:0000313" key="19">
    <source>
        <dbReference type="Proteomes" id="UP000694548"/>
    </source>
</evidence>
<dbReference type="GO" id="GO:0005912">
    <property type="term" value="C:adherens junction"/>
    <property type="evidence" value="ECO:0007669"/>
    <property type="project" value="TreeGrafter"/>
</dbReference>
<dbReference type="Gene3D" id="2.60.40.60">
    <property type="entry name" value="Cadherins"/>
    <property type="match status" value="5"/>
</dbReference>
<dbReference type="FunFam" id="2.60.40.60:FF:000019">
    <property type="entry name" value="Cadherin 2"/>
    <property type="match status" value="1"/>
</dbReference>
<keyword evidence="6" id="KW-0677">Repeat</keyword>
<name>A0A8C6MBS9_NOTFU</name>
<feature type="signal peptide" evidence="16">
    <location>
        <begin position="1"/>
        <end position="19"/>
    </location>
</feature>
<keyword evidence="7 12" id="KW-0106">Calcium</keyword>
<feature type="domain" description="Cadherin" evidence="17">
    <location>
        <begin position="390"/>
        <end position="485"/>
    </location>
</feature>
<accession>A0A8C6MBS9</accession>
<dbReference type="GO" id="GO:0007043">
    <property type="term" value="P:cell-cell junction assembly"/>
    <property type="evidence" value="ECO:0007669"/>
    <property type="project" value="TreeGrafter"/>
</dbReference>
<dbReference type="SUPFAM" id="SSF49313">
    <property type="entry name" value="Cadherin-like"/>
    <property type="match status" value="5"/>
</dbReference>
<feature type="chain" id="PRO_5034104011" evidence="16">
    <location>
        <begin position="20"/>
        <end position="838"/>
    </location>
</feature>
<keyword evidence="10 15" id="KW-0472">Membrane</keyword>
<dbReference type="Gene3D" id="4.10.900.10">
    <property type="entry name" value="TCF3-CBD (Catenin binding domain)"/>
    <property type="match status" value="1"/>
</dbReference>
<dbReference type="InterPro" id="IPR000233">
    <property type="entry name" value="Cadherin_Y-type_LIR"/>
</dbReference>
<reference evidence="18" key="2">
    <citation type="submission" date="2025-08" db="UniProtKB">
        <authorList>
            <consortium name="Ensembl"/>
        </authorList>
    </citation>
    <scope>IDENTIFICATION</scope>
</reference>
<evidence type="ECO:0000313" key="18">
    <source>
        <dbReference type="Ensembl" id="ENSNFUP00015030411.1"/>
    </source>
</evidence>
<evidence type="ECO:0000256" key="13">
    <source>
        <dbReference type="RuleBase" id="RU003318"/>
    </source>
</evidence>
<feature type="domain" description="Cadherin" evidence="17">
    <location>
        <begin position="256"/>
        <end position="379"/>
    </location>
</feature>
<evidence type="ECO:0000256" key="11">
    <source>
        <dbReference type="ARBA" id="ARBA00023180"/>
    </source>
</evidence>
<gene>
    <name evidence="18" type="primary">LOC107391173</name>
</gene>
<comment type="subcellular location">
    <subcellularLocation>
        <location evidence="1 13">Cell membrane</location>
        <topology evidence="1 13">Single-pass type I membrane protein</topology>
    </subcellularLocation>
</comment>
<evidence type="ECO:0000256" key="2">
    <source>
        <dbReference type="ARBA" id="ARBA00022475"/>
    </source>
</evidence>
<dbReference type="PANTHER" id="PTHR24027">
    <property type="entry name" value="CADHERIN-23"/>
    <property type="match status" value="1"/>
</dbReference>
<dbReference type="InterPro" id="IPR027397">
    <property type="entry name" value="Catenin-bd_sf"/>
</dbReference>
<evidence type="ECO:0000256" key="12">
    <source>
        <dbReference type="PROSITE-ProRule" id="PRU00043"/>
    </source>
</evidence>
<keyword evidence="8 13" id="KW-0130">Cell adhesion</keyword>
<dbReference type="GO" id="GO:0034332">
    <property type="term" value="P:adherens junction organization"/>
    <property type="evidence" value="ECO:0007669"/>
    <property type="project" value="TreeGrafter"/>
</dbReference>
<dbReference type="GO" id="GO:0007156">
    <property type="term" value="P:homophilic cell adhesion via plasma membrane adhesion molecules"/>
    <property type="evidence" value="ECO:0007669"/>
    <property type="project" value="InterPro"/>
</dbReference>
<dbReference type="GO" id="GO:0005509">
    <property type="term" value="F:calcium ion binding"/>
    <property type="evidence" value="ECO:0007669"/>
    <property type="project" value="UniProtKB-UniRule"/>
</dbReference>
<dbReference type="GO" id="GO:0000902">
    <property type="term" value="P:cell morphogenesis"/>
    <property type="evidence" value="ECO:0007669"/>
    <property type="project" value="TreeGrafter"/>
</dbReference>
<dbReference type="PANTHER" id="PTHR24027:SF78">
    <property type="entry name" value="CADHERIN-LIKE PROTEIN 26"/>
    <property type="match status" value="1"/>
</dbReference>
<evidence type="ECO:0000256" key="9">
    <source>
        <dbReference type="ARBA" id="ARBA00022989"/>
    </source>
</evidence>
<dbReference type="PROSITE" id="PS00232">
    <property type="entry name" value="CADHERIN_1"/>
    <property type="match status" value="2"/>
</dbReference>
<dbReference type="GO" id="GO:0008013">
    <property type="term" value="F:beta-catenin binding"/>
    <property type="evidence" value="ECO:0007669"/>
    <property type="project" value="TreeGrafter"/>
</dbReference>
<evidence type="ECO:0000256" key="3">
    <source>
        <dbReference type="ARBA" id="ARBA00022692"/>
    </source>
</evidence>
<evidence type="ECO:0000256" key="4">
    <source>
        <dbReference type="ARBA" id="ARBA00022723"/>
    </source>
</evidence>
<dbReference type="InterPro" id="IPR015919">
    <property type="entry name" value="Cadherin-like_sf"/>
</dbReference>